<gene>
    <name evidence="3" type="ORF">GO621_07440</name>
</gene>
<protein>
    <recommendedName>
        <fullName evidence="5">PepSY domain-containing protein</fullName>
    </recommendedName>
</protein>
<reference evidence="3 4" key="1">
    <citation type="submission" date="2019-12" db="EMBL/GenBank/DDBJ databases">
        <title>Mucilaginibacter sp. HMF7410 genome sequencing and assembly.</title>
        <authorList>
            <person name="Kang H."/>
            <person name="Cha I."/>
            <person name="Kim H."/>
            <person name="Joh K."/>
        </authorList>
    </citation>
    <scope>NUCLEOTIDE SEQUENCE [LARGE SCALE GENOMIC DNA]</scope>
    <source>
        <strain evidence="3 4">HMF7410</strain>
    </source>
</reference>
<evidence type="ECO:0000256" key="1">
    <source>
        <dbReference type="SAM" id="MobiDB-lite"/>
    </source>
</evidence>
<comment type="caution">
    <text evidence="3">The sequence shown here is derived from an EMBL/GenBank/DDBJ whole genome shotgun (WGS) entry which is preliminary data.</text>
</comment>
<dbReference type="Proteomes" id="UP000462014">
    <property type="component" value="Unassembled WGS sequence"/>
</dbReference>
<feature type="transmembrane region" description="Helical" evidence="2">
    <location>
        <begin position="374"/>
        <end position="395"/>
    </location>
</feature>
<feature type="transmembrane region" description="Helical" evidence="2">
    <location>
        <begin position="179"/>
        <end position="199"/>
    </location>
</feature>
<feature type="region of interest" description="Disordered" evidence="1">
    <location>
        <begin position="94"/>
        <end position="135"/>
    </location>
</feature>
<evidence type="ECO:0008006" key="5">
    <source>
        <dbReference type="Google" id="ProtNLM"/>
    </source>
</evidence>
<dbReference type="AlphaFoldDB" id="A0A7K1SVW2"/>
<feature type="transmembrane region" description="Helical" evidence="2">
    <location>
        <begin position="12"/>
        <end position="32"/>
    </location>
</feature>
<name>A0A7K1SVW2_9SPHI</name>
<dbReference type="EMBL" id="WPIK01000005">
    <property type="protein sequence ID" value="MVN21368.1"/>
    <property type="molecule type" value="Genomic_DNA"/>
</dbReference>
<feature type="compositionally biased region" description="Basic and acidic residues" evidence="1">
    <location>
        <begin position="94"/>
        <end position="113"/>
    </location>
</feature>
<proteinExistence type="predicted"/>
<evidence type="ECO:0000313" key="4">
    <source>
        <dbReference type="Proteomes" id="UP000462014"/>
    </source>
</evidence>
<keyword evidence="4" id="KW-1185">Reference proteome</keyword>
<evidence type="ECO:0000313" key="3">
    <source>
        <dbReference type="EMBL" id="MVN21368.1"/>
    </source>
</evidence>
<dbReference type="PROSITE" id="PS51257">
    <property type="entry name" value="PROKAR_LIPOPROTEIN"/>
    <property type="match status" value="1"/>
</dbReference>
<evidence type="ECO:0000256" key="2">
    <source>
        <dbReference type="SAM" id="Phobius"/>
    </source>
</evidence>
<keyword evidence="2" id="KW-0812">Transmembrane</keyword>
<sequence>MKKFFRSIHLYLSLAAGIFIFCSCLTGTIMVFEEEIEHALHHNRYYVQPEATRLPLSQLVFNTIKEVPKAKLANVKVYTEADRTVEIGLIVPEKKGGKDGKERGQRAGERRNDGQQTGKQARLKGKKPEEGGRPNLTVFVNPYNGEVIDQFNRRKSFFFSVEMFHRFLLAGKNSIGNKIVSFSTLFFLFILITGVILWWPKNKKIMKQRLQYKWTGGWKRLTHDLHIVTGFYTSVFLLVIVSCGLIMTFPWANKLLFTLTGSTFSQEQPKQPASVYQAGLKPLTIDQIAASNTREIENTASYTIRAPRDSSGTFALNVLPKGAVETASDTYFIDQYSGKTISVQKFADKSAGQRARAFVKPIHTGSVYGLPTKIISFIVCLLSLIFPVTGVMMWLNRIKKRPVKKAPASML</sequence>
<keyword evidence="2" id="KW-0472">Membrane</keyword>
<accession>A0A7K1SVW2</accession>
<keyword evidence="2" id="KW-1133">Transmembrane helix</keyword>
<dbReference type="PANTHER" id="PTHR34219:SF3">
    <property type="entry name" value="BLL7967 PROTEIN"/>
    <property type="match status" value="1"/>
</dbReference>
<dbReference type="Pfam" id="PF03929">
    <property type="entry name" value="PepSY_TM"/>
    <property type="match status" value="1"/>
</dbReference>
<dbReference type="InterPro" id="IPR005625">
    <property type="entry name" value="PepSY-ass_TM"/>
</dbReference>
<dbReference type="RefSeq" id="WP_157565630.1">
    <property type="nucleotide sequence ID" value="NZ_WPIK01000005.1"/>
</dbReference>
<feature type="transmembrane region" description="Helical" evidence="2">
    <location>
        <begin position="229"/>
        <end position="252"/>
    </location>
</feature>
<organism evidence="3 4">
    <name type="scientific">Mucilaginibacter arboris</name>
    <dbReference type="NCBI Taxonomy" id="2682090"/>
    <lineage>
        <taxon>Bacteria</taxon>
        <taxon>Pseudomonadati</taxon>
        <taxon>Bacteroidota</taxon>
        <taxon>Sphingobacteriia</taxon>
        <taxon>Sphingobacteriales</taxon>
        <taxon>Sphingobacteriaceae</taxon>
        <taxon>Mucilaginibacter</taxon>
    </lineage>
</organism>
<dbReference type="PANTHER" id="PTHR34219">
    <property type="entry name" value="IRON-REGULATED INNER MEMBRANE PROTEIN-RELATED"/>
    <property type="match status" value="1"/>
</dbReference>